<dbReference type="Gene3D" id="3.40.50.300">
    <property type="entry name" value="P-loop containing nucleotide triphosphate hydrolases"/>
    <property type="match status" value="1"/>
</dbReference>
<dbReference type="AlphaFoldDB" id="A0A2G2ZN27"/>
<proteinExistence type="inferred from homology"/>
<keyword evidence="5" id="KW-1185">Reference proteome</keyword>
<protein>
    <recommendedName>
        <fullName evidence="3">ABC transporter domain-containing protein</fullName>
    </recommendedName>
</protein>
<evidence type="ECO:0000313" key="4">
    <source>
        <dbReference type="EMBL" id="PHT83402.1"/>
    </source>
</evidence>
<reference evidence="4 5" key="2">
    <citation type="journal article" date="2017" name="Genome Biol.">
        <title>New reference genome sequences of hot pepper reveal the massive evolution of plant disease-resistance genes by retroduplication.</title>
        <authorList>
            <person name="Kim S."/>
            <person name="Park J."/>
            <person name="Yeom S.I."/>
            <person name="Kim Y.M."/>
            <person name="Seo E."/>
            <person name="Kim K.T."/>
            <person name="Kim M.S."/>
            <person name="Lee J.M."/>
            <person name="Cheong K."/>
            <person name="Shin H.S."/>
            <person name="Kim S.B."/>
            <person name="Han K."/>
            <person name="Lee J."/>
            <person name="Park M."/>
            <person name="Lee H.A."/>
            <person name="Lee H.Y."/>
            <person name="Lee Y."/>
            <person name="Oh S."/>
            <person name="Lee J.H."/>
            <person name="Choi E."/>
            <person name="Choi E."/>
            <person name="Lee S.E."/>
            <person name="Jeon J."/>
            <person name="Kim H."/>
            <person name="Choi G."/>
            <person name="Song H."/>
            <person name="Lee J."/>
            <person name="Lee S.C."/>
            <person name="Kwon J.K."/>
            <person name="Lee H.Y."/>
            <person name="Koo N."/>
            <person name="Hong Y."/>
            <person name="Kim R.W."/>
            <person name="Kang W.H."/>
            <person name="Huh J.H."/>
            <person name="Kang B.C."/>
            <person name="Yang T.J."/>
            <person name="Lee Y.H."/>
            <person name="Bennetzen J.L."/>
            <person name="Choi D."/>
        </authorList>
    </citation>
    <scope>NUCLEOTIDE SEQUENCE [LARGE SCALE GENOMIC DNA]</scope>
    <source>
        <strain evidence="5">cv. CM334</strain>
    </source>
</reference>
<accession>A0A2G2ZN27</accession>
<feature type="domain" description="ABC transporter" evidence="3">
    <location>
        <begin position="357"/>
        <end position="442"/>
    </location>
</feature>
<evidence type="ECO:0000313" key="5">
    <source>
        <dbReference type="Proteomes" id="UP000222542"/>
    </source>
</evidence>
<dbReference type="EMBL" id="AYRZ02000004">
    <property type="protein sequence ID" value="PHT83402.1"/>
    <property type="molecule type" value="Genomic_DNA"/>
</dbReference>
<dbReference type="SUPFAM" id="SSF52540">
    <property type="entry name" value="P-loop containing nucleoside triphosphate hydrolases"/>
    <property type="match status" value="1"/>
</dbReference>
<dbReference type="PANTHER" id="PTHR19229:SF154">
    <property type="entry name" value="ABC TRANSPORTER A FAMILY MEMBER 3-RELATED"/>
    <property type="match status" value="1"/>
</dbReference>
<organism evidence="4 5">
    <name type="scientific">Capsicum annuum</name>
    <name type="common">Capsicum pepper</name>
    <dbReference type="NCBI Taxonomy" id="4072"/>
    <lineage>
        <taxon>Eukaryota</taxon>
        <taxon>Viridiplantae</taxon>
        <taxon>Streptophyta</taxon>
        <taxon>Embryophyta</taxon>
        <taxon>Tracheophyta</taxon>
        <taxon>Spermatophyta</taxon>
        <taxon>Magnoliopsida</taxon>
        <taxon>eudicotyledons</taxon>
        <taxon>Gunneridae</taxon>
        <taxon>Pentapetalae</taxon>
        <taxon>asterids</taxon>
        <taxon>lamiids</taxon>
        <taxon>Solanales</taxon>
        <taxon>Solanaceae</taxon>
        <taxon>Solanoideae</taxon>
        <taxon>Capsiceae</taxon>
        <taxon>Capsicum</taxon>
    </lineage>
</organism>
<name>A0A2G2ZN27_CAPAN</name>
<dbReference type="Gramene" id="PHT83402">
    <property type="protein sequence ID" value="PHT83402"/>
    <property type="gene ID" value="T459_11845"/>
</dbReference>
<comment type="caution">
    <text evidence="4">The sequence shown here is derived from an EMBL/GenBank/DDBJ whole genome shotgun (WGS) entry which is preliminary data.</text>
</comment>
<dbReference type="Pfam" id="PF00005">
    <property type="entry name" value="ABC_tran"/>
    <property type="match status" value="1"/>
</dbReference>
<sequence length="472" mass="52942">MYKYNDYHSHHQDFKSLTVFQAFSTNSGSEVQNSIGAEFDTNKLGYTTCVAPPPPPAPAHVPAPTRAMSLAVNATTNHCPKKEKAIFAVVDESCKKISDTFGQRISIYRGVTRKLRISVPVDLRPLEPRQSILLVVCKNQVSLCSEGLSKPTSEVEVSLPYTLTIRKPLCGIIIVYENREMLDTDMSTKVKSPDCKHGVQPMYYRFENELVVTLAMGEPVEVMSEYGGWIIVMELYLGFSLFRGLYKFAKYAFHGNLMGTDGMRWKDLSDGKNGMEILIIMIVQWLVFLVLAYYIDQISSSGKDPLFSLWNSRKKLSHFSKKLRSKRLGSKVFVQMEKPHVVQEGKMVTRVKICSERIALALPQEECFGMLGPNGAGKTTFINMIIGLIKPTSGTAYAHGMDIRTEMDMIYSNMGGLSSFTCIAKHLIFQNEETTLWEATNTYAEMSTFISANKIKKPILLIHGEEDNNPGT</sequence>
<evidence type="ECO:0000256" key="2">
    <source>
        <dbReference type="SAM" id="Phobius"/>
    </source>
</evidence>
<dbReference type="GO" id="GO:0016887">
    <property type="term" value="F:ATP hydrolysis activity"/>
    <property type="evidence" value="ECO:0007669"/>
    <property type="project" value="InterPro"/>
</dbReference>
<keyword evidence="2" id="KW-0812">Transmembrane</keyword>
<keyword evidence="2" id="KW-1133">Transmembrane helix</keyword>
<feature type="transmembrane region" description="Helical" evidence="2">
    <location>
        <begin position="274"/>
        <end position="295"/>
    </location>
</feature>
<dbReference type="GO" id="GO:0005524">
    <property type="term" value="F:ATP binding"/>
    <property type="evidence" value="ECO:0007669"/>
    <property type="project" value="InterPro"/>
</dbReference>
<gene>
    <name evidence="4" type="ORF">T459_11845</name>
</gene>
<dbReference type="InterPro" id="IPR027417">
    <property type="entry name" value="P-loop_NTPase"/>
</dbReference>
<dbReference type="Proteomes" id="UP000222542">
    <property type="component" value="Unassembled WGS sequence"/>
</dbReference>
<keyword evidence="2" id="KW-0472">Membrane</keyword>
<reference evidence="4 5" key="1">
    <citation type="journal article" date="2014" name="Nat. Genet.">
        <title>Genome sequence of the hot pepper provides insights into the evolution of pungency in Capsicum species.</title>
        <authorList>
            <person name="Kim S."/>
            <person name="Park M."/>
            <person name="Yeom S.I."/>
            <person name="Kim Y.M."/>
            <person name="Lee J.M."/>
            <person name="Lee H.A."/>
            <person name="Seo E."/>
            <person name="Choi J."/>
            <person name="Cheong K."/>
            <person name="Kim K.T."/>
            <person name="Jung K."/>
            <person name="Lee G.W."/>
            <person name="Oh S.K."/>
            <person name="Bae C."/>
            <person name="Kim S.B."/>
            <person name="Lee H.Y."/>
            <person name="Kim S.Y."/>
            <person name="Kim M.S."/>
            <person name="Kang B.C."/>
            <person name="Jo Y.D."/>
            <person name="Yang H.B."/>
            <person name="Jeong H.J."/>
            <person name="Kang W.H."/>
            <person name="Kwon J.K."/>
            <person name="Shin C."/>
            <person name="Lim J.Y."/>
            <person name="Park J.H."/>
            <person name="Huh J.H."/>
            <person name="Kim J.S."/>
            <person name="Kim B.D."/>
            <person name="Cohen O."/>
            <person name="Paran I."/>
            <person name="Suh M.C."/>
            <person name="Lee S.B."/>
            <person name="Kim Y.K."/>
            <person name="Shin Y."/>
            <person name="Noh S.J."/>
            <person name="Park J."/>
            <person name="Seo Y.S."/>
            <person name="Kwon S.Y."/>
            <person name="Kim H.A."/>
            <person name="Park J.M."/>
            <person name="Kim H.J."/>
            <person name="Choi S.B."/>
            <person name="Bosland P.W."/>
            <person name="Reeves G."/>
            <person name="Jo S.H."/>
            <person name="Lee B.W."/>
            <person name="Cho H.T."/>
            <person name="Choi H.S."/>
            <person name="Lee M.S."/>
            <person name="Yu Y."/>
            <person name="Do Choi Y."/>
            <person name="Park B.S."/>
            <person name="van Deynze A."/>
            <person name="Ashrafi H."/>
            <person name="Hill T."/>
            <person name="Kim W.T."/>
            <person name="Pai H.S."/>
            <person name="Ahn H.K."/>
            <person name="Yeam I."/>
            <person name="Giovannoni J.J."/>
            <person name="Rose J.K."/>
            <person name="Sorensen I."/>
            <person name="Lee S.J."/>
            <person name="Kim R.W."/>
            <person name="Choi I.Y."/>
            <person name="Choi B.S."/>
            <person name="Lim J.S."/>
            <person name="Lee Y.H."/>
            <person name="Choi D."/>
        </authorList>
    </citation>
    <scope>NUCLEOTIDE SEQUENCE [LARGE SCALE GENOMIC DNA]</scope>
    <source>
        <strain evidence="5">cv. CM334</strain>
    </source>
</reference>
<evidence type="ECO:0000259" key="3">
    <source>
        <dbReference type="Pfam" id="PF00005"/>
    </source>
</evidence>
<dbReference type="GO" id="GO:0016020">
    <property type="term" value="C:membrane"/>
    <property type="evidence" value="ECO:0007669"/>
    <property type="project" value="InterPro"/>
</dbReference>
<evidence type="ECO:0000256" key="1">
    <source>
        <dbReference type="ARBA" id="ARBA00008526"/>
    </source>
</evidence>
<dbReference type="GO" id="GO:0140359">
    <property type="term" value="F:ABC-type transporter activity"/>
    <property type="evidence" value="ECO:0007669"/>
    <property type="project" value="InterPro"/>
</dbReference>
<dbReference type="PANTHER" id="PTHR19229">
    <property type="entry name" value="ATP-BINDING CASSETTE TRANSPORTER SUBFAMILY A ABCA"/>
    <property type="match status" value="1"/>
</dbReference>
<dbReference type="InterPro" id="IPR026082">
    <property type="entry name" value="ABCA"/>
</dbReference>
<comment type="similarity">
    <text evidence="1">Belongs to the ABC transporter superfamily. ABCA family. CPR flippase (TC 3.A.1.211) subfamily.</text>
</comment>
<dbReference type="InterPro" id="IPR003439">
    <property type="entry name" value="ABC_transporter-like_ATP-bd"/>
</dbReference>